<dbReference type="AlphaFoldDB" id="A0A1J1IER8"/>
<organism evidence="1 2">
    <name type="scientific">Clunio marinus</name>
    <dbReference type="NCBI Taxonomy" id="568069"/>
    <lineage>
        <taxon>Eukaryota</taxon>
        <taxon>Metazoa</taxon>
        <taxon>Ecdysozoa</taxon>
        <taxon>Arthropoda</taxon>
        <taxon>Hexapoda</taxon>
        <taxon>Insecta</taxon>
        <taxon>Pterygota</taxon>
        <taxon>Neoptera</taxon>
        <taxon>Endopterygota</taxon>
        <taxon>Diptera</taxon>
        <taxon>Nematocera</taxon>
        <taxon>Chironomoidea</taxon>
        <taxon>Chironomidae</taxon>
        <taxon>Clunio</taxon>
    </lineage>
</organism>
<gene>
    <name evidence="1" type="ORF">CLUMA_CG010883</name>
</gene>
<protein>
    <submittedName>
        <fullName evidence="1">CLUMA_CG010883, isoform A</fullName>
    </submittedName>
</protein>
<name>A0A1J1IER8_9DIPT</name>
<dbReference type="Proteomes" id="UP000183832">
    <property type="component" value="Unassembled WGS sequence"/>
</dbReference>
<dbReference type="EMBL" id="CVRI01000047">
    <property type="protein sequence ID" value="CRK97494.1"/>
    <property type="molecule type" value="Genomic_DNA"/>
</dbReference>
<accession>A0A1J1IER8</accession>
<evidence type="ECO:0000313" key="1">
    <source>
        <dbReference type="EMBL" id="CRK97494.1"/>
    </source>
</evidence>
<reference evidence="1 2" key="1">
    <citation type="submission" date="2015-04" db="EMBL/GenBank/DDBJ databases">
        <authorList>
            <person name="Syromyatnikov M.Y."/>
            <person name="Popov V.N."/>
        </authorList>
    </citation>
    <scope>NUCLEOTIDE SEQUENCE [LARGE SCALE GENOMIC DNA]</scope>
</reference>
<evidence type="ECO:0000313" key="2">
    <source>
        <dbReference type="Proteomes" id="UP000183832"/>
    </source>
</evidence>
<sequence>MRRENIADNQQISMVKEEEEGKKCFNSRAKLTRGRIRLHCYPPSRNDGIKHRISVSVSILKTIYMNEITFHVVIVSVYITTYKSFAIQKKRKAVRGSNY</sequence>
<proteinExistence type="predicted"/>
<keyword evidence="2" id="KW-1185">Reference proteome</keyword>